<dbReference type="RefSeq" id="WP_226750265.1">
    <property type="nucleotide sequence ID" value="NZ_JAEINI020000002.1"/>
</dbReference>
<protein>
    <submittedName>
        <fullName evidence="1">Uncharacterized protein</fullName>
    </submittedName>
</protein>
<sequence>MLRTDLKIFKSQRMTQIANAGGQRTAIEVANGQLNEVFGNISAIDHAQSAVDIVKVYPGVSTADTQLLQDGHVLINEPPVDPLVDVLMIEAPSINDASVRTGIIEAIESGVTAGQLLRSGLTGMLAGQNTIASSDLLDVLAANELRNVFLSLGQVIAIAVEYTGTESTTYPRFIHYAKVVGGVRSGTFGISSTTSQDDVVFEPPLPFDTPGPTASVNSQTNLTKLRLTNSTEAVKYHGVTRLTAAANQSSLLTVAKTQGNLLPKLTSVVERNNNRPFVTDTGLVRKTAEFNVAGRVYNLEISDIADLTGTIASNTISVSYVNPNGTVISQTLSFSEYQNGVLSFTLQTEPMPNRTLYVYYYSTDRYLRYQNSNAWPANSALIISTMVGTVVNTTTSILRSFYTVDGAAENQLFVNGSSGRELVAEVDFITGVITYFNGYSSAVYVAVLSNTQATADSVSTADFILAFNSIQADSLYITAELTAGGLVSASADAMGVISGVGVSGSIINGAVTLAFNDPVIAGSITYSVNEITQLTPPASLYSINQLRINNGGSVPIFNPFGVVSITNNVYTTTTDLPATLNQRPDAFIDIADSTGASLWHPLDNHYSYNKQTGVVTINNTTGFVGPFEITDTIGELALVAAVGSNSLTLTAPLQNSYPIGSVVSSVQVLGNMQASANVLFDMTTWDNVWSDNITGSPATGNFNELNYPIEVENRSAINERWVIVFTSGTAFNCIGEGLGQIASGDTLNDFAPINPNTLQPYFVILSQAWGGGWSAGECIRFNTVAAARPLVLLRSVSAGFSQVEQDSIRLHFRGNAD</sequence>
<proteinExistence type="predicted"/>
<gene>
    <name evidence="1" type="ORF">JAO78_005055</name>
</gene>
<comment type="caution">
    <text evidence="1">The sequence shown here is derived from an EMBL/GenBank/DDBJ whole genome shotgun (WGS) entry which is preliminary data.</text>
</comment>
<evidence type="ECO:0000313" key="2">
    <source>
        <dbReference type="Proteomes" id="UP000633814"/>
    </source>
</evidence>
<dbReference type="Proteomes" id="UP000633814">
    <property type="component" value="Unassembled WGS sequence"/>
</dbReference>
<organism evidence="1 2">
    <name type="scientific">Alishewanella maricola</name>
    <dbReference type="NCBI Taxonomy" id="2795740"/>
    <lineage>
        <taxon>Bacteria</taxon>
        <taxon>Pseudomonadati</taxon>
        <taxon>Pseudomonadota</taxon>
        <taxon>Gammaproteobacteria</taxon>
        <taxon>Alteromonadales</taxon>
        <taxon>Alteromonadaceae</taxon>
        <taxon>Alishewanella</taxon>
    </lineage>
</organism>
<keyword evidence="2" id="KW-1185">Reference proteome</keyword>
<name>A0ABS8C1I7_9ALTE</name>
<evidence type="ECO:0000313" key="1">
    <source>
        <dbReference type="EMBL" id="MCB5226179.1"/>
    </source>
</evidence>
<dbReference type="EMBL" id="JAEINI020000002">
    <property type="protein sequence ID" value="MCB5226179.1"/>
    <property type="molecule type" value="Genomic_DNA"/>
</dbReference>
<reference evidence="1 2" key="1">
    <citation type="submission" date="2021-10" db="EMBL/GenBank/DDBJ databases">
        <title>Alishewanella koreense sp. nov. isolated from seawater of southwestern coast in South Korea and the proposal for the reclassification of Rheinheimera perlucida and Rheinheimera tuosuensis as Arsukibacterium perlucida and Arsukibacterium tuosuensis.</title>
        <authorList>
            <person name="Kim K.H."/>
            <person name="Ruan W."/>
            <person name="Kim K.R."/>
            <person name="Baek J.H."/>
            <person name="Jeon C.O."/>
        </authorList>
    </citation>
    <scope>NUCLEOTIDE SEQUENCE [LARGE SCALE GENOMIC DNA]</scope>
    <source>
        <strain evidence="1 2">16-MA</strain>
    </source>
</reference>
<accession>A0ABS8C1I7</accession>